<protein>
    <submittedName>
        <fullName evidence="2">H-type lectin domain-containing protein</fullName>
    </submittedName>
</protein>
<evidence type="ECO:0000259" key="1">
    <source>
        <dbReference type="Pfam" id="PF09458"/>
    </source>
</evidence>
<dbReference type="InterPro" id="IPR019019">
    <property type="entry name" value="H-type_lectin_domain"/>
</dbReference>
<dbReference type="InterPro" id="IPR037221">
    <property type="entry name" value="H-type_lectin_dom_sf"/>
</dbReference>
<dbReference type="GO" id="GO:0070492">
    <property type="term" value="F:oligosaccharide binding"/>
    <property type="evidence" value="ECO:0007669"/>
    <property type="project" value="TreeGrafter"/>
</dbReference>
<feature type="domain" description="H-type lectin" evidence="1">
    <location>
        <begin position="40"/>
        <end position="104"/>
    </location>
</feature>
<gene>
    <name evidence="2" type="ORF">SAMN05444004_10336</name>
</gene>
<dbReference type="GO" id="GO:0046871">
    <property type="term" value="F:N-acetylgalactosamine binding"/>
    <property type="evidence" value="ECO:0007669"/>
    <property type="project" value="TreeGrafter"/>
</dbReference>
<dbReference type="SUPFAM" id="SSF141086">
    <property type="entry name" value="Agglutinin HPA-like"/>
    <property type="match status" value="1"/>
</dbReference>
<dbReference type="Proteomes" id="UP000198914">
    <property type="component" value="Unassembled WGS sequence"/>
</dbReference>
<keyword evidence="2" id="KW-0430">Lectin</keyword>
<evidence type="ECO:0000313" key="3">
    <source>
        <dbReference type="Proteomes" id="UP000198914"/>
    </source>
</evidence>
<dbReference type="InterPro" id="IPR052487">
    <property type="entry name" value="Galactose-binding_lectin"/>
</dbReference>
<keyword evidence="3" id="KW-1185">Reference proteome</keyword>
<name>A0A1H3MDN7_9RHOB</name>
<evidence type="ECO:0000313" key="2">
    <source>
        <dbReference type="EMBL" id="SDY74807.1"/>
    </source>
</evidence>
<dbReference type="PANTHER" id="PTHR46938">
    <property type="entry name" value="DISCOIDIN-1 SUBUNIT A-RELATED-RELATED"/>
    <property type="match status" value="1"/>
</dbReference>
<sequence>MRRLSNHLIGIQQGSHVMFSDFETGGPMWSGTGTREARLRVEFEESFKAPPAILTGLAMFDMDEGSNQRADLSHGNVTEAGFDLIFRTWGDTRVARVRADWTAIGEVRAVDEWDVY</sequence>
<accession>A0A1H3MDN7</accession>
<dbReference type="GO" id="GO:0045335">
    <property type="term" value="C:phagocytic vesicle"/>
    <property type="evidence" value="ECO:0007669"/>
    <property type="project" value="TreeGrafter"/>
</dbReference>
<dbReference type="STRING" id="1244108.SAMN05444004_10336"/>
<proteinExistence type="predicted"/>
<dbReference type="GO" id="GO:0098636">
    <property type="term" value="C:protein complex involved in cell adhesion"/>
    <property type="evidence" value="ECO:0007669"/>
    <property type="project" value="TreeGrafter"/>
</dbReference>
<dbReference type="GO" id="GO:0098609">
    <property type="term" value="P:cell-cell adhesion"/>
    <property type="evidence" value="ECO:0007669"/>
    <property type="project" value="TreeGrafter"/>
</dbReference>
<dbReference type="AlphaFoldDB" id="A0A1H3MDN7"/>
<dbReference type="Gene3D" id="2.60.40.2080">
    <property type="match status" value="1"/>
</dbReference>
<dbReference type="RefSeq" id="WP_092643131.1">
    <property type="nucleotide sequence ID" value="NZ_FNPX01000003.1"/>
</dbReference>
<dbReference type="GO" id="GO:0030247">
    <property type="term" value="F:polysaccharide binding"/>
    <property type="evidence" value="ECO:0007669"/>
    <property type="project" value="TreeGrafter"/>
</dbReference>
<dbReference type="Pfam" id="PF09458">
    <property type="entry name" value="H_lectin"/>
    <property type="match status" value="1"/>
</dbReference>
<organism evidence="2 3">
    <name type="scientific">Jannaschia faecimaris</name>
    <dbReference type="NCBI Taxonomy" id="1244108"/>
    <lineage>
        <taxon>Bacteria</taxon>
        <taxon>Pseudomonadati</taxon>
        <taxon>Pseudomonadota</taxon>
        <taxon>Alphaproteobacteria</taxon>
        <taxon>Rhodobacterales</taxon>
        <taxon>Roseobacteraceae</taxon>
        <taxon>Jannaschia</taxon>
    </lineage>
</organism>
<dbReference type="GO" id="GO:0009986">
    <property type="term" value="C:cell surface"/>
    <property type="evidence" value="ECO:0007669"/>
    <property type="project" value="TreeGrafter"/>
</dbReference>
<dbReference type="EMBL" id="FNPX01000003">
    <property type="protein sequence ID" value="SDY74807.1"/>
    <property type="molecule type" value="Genomic_DNA"/>
</dbReference>
<dbReference type="OrthoDB" id="7658568at2"/>
<reference evidence="3" key="1">
    <citation type="submission" date="2016-10" db="EMBL/GenBank/DDBJ databases">
        <authorList>
            <person name="Varghese N."/>
            <person name="Submissions S."/>
        </authorList>
    </citation>
    <scope>NUCLEOTIDE SEQUENCE [LARGE SCALE GENOMIC DNA]</scope>
    <source>
        <strain evidence="3">DSM 100420</strain>
    </source>
</reference>
<dbReference type="PANTHER" id="PTHR46938:SF1">
    <property type="entry name" value="DISCOIDIN-1 SUBUNIT A-RELATED"/>
    <property type="match status" value="1"/>
</dbReference>